<sequence>MQRRTRVPSALAWLIALGLACSACSAGGVADQTNASGPPPPVAARTGYTPYVSATTAAGTDGAGSPDTYNLAFVTSAASGCTPLWGGTTAATSEAVVARVEALTATGADIQVSFGGAAGTEAALACDSAEELADAYAEVLDAVGATKADFDIEGDALTDTASVTRRNEALALLQEERDLDVTYTLPVMPGGLEDTGTAVLEDAVDQGVGLSAVNIMAMNYSTSHSGDMGDYAQEAARAAHDQLVDLLGLSRDAAWKALHITVMIGVNDVEGESFTLDDAVSLRSFATRQGVGALSLWAAFRDRECAADEDTSTASDSCSGVDQDAGAFAEALSG</sequence>
<dbReference type="Gene3D" id="3.20.20.80">
    <property type="entry name" value="Glycosidases"/>
    <property type="match status" value="1"/>
</dbReference>
<feature type="chain" id="PRO_5045220491" evidence="1">
    <location>
        <begin position="27"/>
        <end position="334"/>
    </location>
</feature>
<name>A0ABW0B7N1_9ACTN</name>
<comment type="caution">
    <text evidence="2">The sequence shown here is derived from an EMBL/GenBank/DDBJ whole genome shotgun (WGS) entry which is preliminary data.</text>
</comment>
<feature type="signal peptide" evidence="1">
    <location>
        <begin position="1"/>
        <end position="26"/>
    </location>
</feature>
<dbReference type="PANTHER" id="PTHR42976:SF1">
    <property type="entry name" value="GH18 DOMAIN-CONTAINING PROTEIN-RELATED"/>
    <property type="match status" value="1"/>
</dbReference>
<evidence type="ECO:0000256" key="1">
    <source>
        <dbReference type="SAM" id="SignalP"/>
    </source>
</evidence>
<gene>
    <name evidence="2" type="ORF">ACFPRK_21250</name>
</gene>
<organism evidence="2 3">
    <name type="scientific">Streptomyces mutomycini</name>
    <dbReference type="NCBI Taxonomy" id="284036"/>
    <lineage>
        <taxon>Bacteria</taxon>
        <taxon>Bacillati</taxon>
        <taxon>Actinomycetota</taxon>
        <taxon>Actinomycetes</taxon>
        <taxon>Kitasatosporales</taxon>
        <taxon>Streptomycetaceae</taxon>
        <taxon>Streptomyces</taxon>
    </lineage>
</organism>
<dbReference type="PROSITE" id="PS51257">
    <property type="entry name" value="PROKAR_LIPOPROTEIN"/>
    <property type="match status" value="1"/>
</dbReference>
<keyword evidence="3" id="KW-1185">Reference proteome</keyword>
<accession>A0ABW0B7N1</accession>
<reference evidence="3" key="1">
    <citation type="journal article" date="2019" name="Int. J. Syst. Evol. Microbiol.">
        <title>The Global Catalogue of Microorganisms (GCM) 10K type strain sequencing project: providing services to taxonomists for standard genome sequencing and annotation.</title>
        <authorList>
            <consortium name="The Broad Institute Genomics Platform"/>
            <consortium name="The Broad Institute Genome Sequencing Center for Infectious Disease"/>
            <person name="Wu L."/>
            <person name="Ma J."/>
        </authorList>
    </citation>
    <scope>NUCLEOTIDE SEQUENCE [LARGE SCALE GENOMIC DNA]</scope>
    <source>
        <strain evidence="3">CGMCC 4.1721</strain>
    </source>
</reference>
<protein>
    <submittedName>
        <fullName evidence="2">Chitinase</fullName>
    </submittedName>
</protein>
<dbReference type="InterPro" id="IPR052750">
    <property type="entry name" value="GH18_Chitinase"/>
</dbReference>
<dbReference type="EMBL" id="JBHSKI010000009">
    <property type="protein sequence ID" value="MFC5173098.1"/>
    <property type="molecule type" value="Genomic_DNA"/>
</dbReference>
<dbReference type="CDD" id="cd06543">
    <property type="entry name" value="GH18_PF-ChiA-like"/>
    <property type="match status" value="1"/>
</dbReference>
<dbReference type="PANTHER" id="PTHR42976">
    <property type="entry name" value="BIFUNCTIONAL CHITINASE/LYSOZYME-RELATED"/>
    <property type="match status" value="1"/>
</dbReference>
<dbReference type="SUPFAM" id="SSF51445">
    <property type="entry name" value="(Trans)glycosidases"/>
    <property type="match status" value="1"/>
</dbReference>
<dbReference type="RefSeq" id="WP_065848233.1">
    <property type="nucleotide sequence ID" value="NZ_JBHSKI010000009.1"/>
</dbReference>
<evidence type="ECO:0000313" key="3">
    <source>
        <dbReference type="Proteomes" id="UP001596208"/>
    </source>
</evidence>
<keyword evidence="1" id="KW-0732">Signal</keyword>
<dbReference type="Proteomes" id="UP001596208">
    <property type="component" value="Unassembled WGS sequence"/>
</dbReference>
<dbReference type="InterPro" id="IPR017853">
    <property type="entry name" value="GH"/>
</dbReference>
<evidence type="ECO:0000313" key="2">
    <source>
        <dbReference type="EMBL" id="MFC5173098.1"/>
    </source>
</evidence>
<proteinExistence type="predicted"/>